<dbReference type="SMART" id="SM00448">
    <property type="entry name" value="REC"/>
    <property type="match status" value="1"/>
</dbReference>
<evidence type="ECO:0000313" key="4">
    <source>
        <dbReference type="EMBL" id="OIN61022.1"/>
    </source>
</evidence>
<keyword evidence="2" id="KW-0597">Phosphoprotein</keyword>
<dbReference type="InterPro" id="IPR007492">
    <property type="entry name" value="LytTR_DNA-bd_dom"/>
</dbReference>
<dbReference type="GO" id="GO:0000156">
    <property type="term" value="F:phosphorelay response regulator activity"/>
    <property type="evidence" value="ECO:0007669"/>
    <property type="project" value="TreeGrafter"/>
</dbReference>
<dbReference type="InterPro" id="IPR011006">
    <property type="entry name" value="CheY-like_superfamily"/>
</dbReference>
<keyword evidence="1" id="KW-0238">DNA-binding</keyword>
<accession>A0A1S2VQI6</accession>
<feature type="domain" description="Response regulatory" evidence="3">
    <location>
        <begin position="3"/>
        <end position="121"/>
    </location>
</feature>
<dbReference type="Proteomes" id="UP000181790">
    <property type="component" value="Unassembled WGS sequence"/>
</dbReference>
<dbReference type="GO" id="GO:0000976">
    <property type="term" value="F:transcription cis-regulatory region binding"/>
    <property type="evidence" value="ECO:0007669"/>
    <property type="project" value="TreeGrafter"/>
</dbReference>
<dbReference type="InterPro" id="IPR039420">
    <property type="entry name" value="WalR-like"/>
</dbReference>
<evidence type="ECO:0000313" key="5">
    <source>
        <dbReference type="Proteomes" id="UP000181790"/>
    </source>
</evidence>
<dbReference type="SMART" id="SM00850">
    <property type="entry name" value="LytTR"/>
    <property type="match status" value="1"/>
</dbReference>
<organism evidence="4 5">
    <name type="scientific">Arsenicibacter rosenii</name>
    <dbReference type="NCBI Taxonomy" id="1750698"/>
    <lineage>
        <taxon>Bacteria</taxon>
        <taxon>Pseudomonadati</taxon>
        <taxon>Bacteroidota</taxon>
        <taxon>Cytophagia</taxon>
        <taxon>Cytophagales</taxon>
        <taxon>Spirosomataceae</taxon>
        <taxon>Arsenicibacter</taxon>
    </lineage>
</organism>
<dbReference type="GO" id="GO:0006355">
    <property type="term" value="P:regulation of DNA-templated transcription"/>
    <property type="evidence" value="ECO:0007669"/>
    <property type="project" value="TreeGrafter"/>
</dbReference>
<evidence type="ECO:0000256" key="1">
    <source>
        <dbReference type="ARBA" id="ARBA00023125"/>
    </source>
</evidence>
<name>A0A1S2VQI6_9BACT</name>
<dbReference type="PANTHER" id="PTHR48111">
    <property type="entry name" value="REGULATOR OF RPOS"/>
    <property type="match status" value="1"/>
</dbReference>
<keyword evidence="5" id="KW-1185">Reference proteome</keyword>
<dbReference type="SUPFAM" id="SSF52172">
    <property type="entry name" value="CheY-like"/>
    <property type="match status" value="1"/>
</dbReference>
<dbReference type="Gene3D" id="2.40.50.1020">
    <property type="entry name" value="LytTr DNA-binding domain"/>
    <property type="match status" value="1"/>
</dbReference>
<comment type="caution">
    <text evidence="4">The sequence shown here is derived from an EMBL/GenBank/DDBJ whole genome shotgun (WGS) entry which is preliminary data.</text>
</comment>
<dbReference type="EMBL" id="MORL01000001">
    <property type="protein sequence ID" value="OIN61022.1"/>
    <property type="molecule type" value="Genomic_DNA"/>
</dbReference>
<gene>
    <name evidence="4" type="ORF">BLX24_02795</name>
</gene>
<dbReference type="InterPro" id="IPR001789">
    <property type="entry name" value="Sig_transdc_resp-reg_receiver"/>
</dbReference>
<dbReference type="Pfam" id="PF04397">
    <property type="entry name" value="LytTR"/>
    <property type="match status" value="1"/>
</dbReference>
<dbReference type="PROSITE" id="PS50110">
    <property type="entry name" value="RESPONSE_REGULATORY"/>
    <property type="match status" value="1"/>
</dbReference>
<dbReference type="GO" id="GO:0032993">
    <property type="term" value="C:protein-DNA complex"/>
    <property type="evidence" value="ECO:0007669"/>
    <property type="project" value="TreeGrafter"/>
</dbReference>
<dbReference type="GO" id="GO:0005829">
    <property type="term" value="C:cytosol"/>
    <property type="evidence" value="ECO:0007669"/>
    <property type="project" value="TreeGrafter"/>
</dbReference>
<sequence length="282" mass="32263">MKTVVIVEDTIDNLEVIRYFLKKDYPDLQLAGEARSVDEAYALLARRQPDIVLLDIQIMGGTSFDVLARLDAAGHPLPQLIFITAHGVLENATKALRYTALDFITKPINEIQLRSAIDTAMQRLEAHDTMLEEVRAMLEQQRHGDRFDRIAIRLTGGVRRLVSVQEISYFQADREVTKVFLRSEKEPLTAAINIGHFTRTLQEDYAFLLIHQSLLVNAAYIREFNPRASEVVLTTGQRLATSQRGNMLMKNYVREREHGTLVSSGLRRHLRELLNGWLRGRR</sequence>
<dbReference type="RefSeq" id="WP_071501527.1">
    <property type="nucleotide sequence ID" value="NZ_MORL01000001.1"/>
</dbReference>
<reference evidence="4 5" key="1">
    <citation type="submission" date="2016-10" db="EMBL/GenBank/DDBJ databases">
        <title>Arsenicibacter rosenii gen. nov., sp. nov., an efficient arsenic-methylating bacterium isolated from an arsenic-contaminated paddy soil.</title>
        <authorList>
            <person name="Huang K."/>
        </authorList>
    </citation>
    <scope>NUCLEOTIDE SEQUENCE [LARGE SCALE GENOMIC DNA]</scope>
    <source>
        <strain evidence="4 5">SM-1</strain>
    </source>
</reference>
<dbReference type="PANTHER" id="PTHR48111:SF69">
    <property type="entry name" value="RESPONSE REGULATOR RECEIVER"/>
    <property type="match status" value="1"/>
</dbReference>
<dbReference type="Pfam" id="PF00072">
    <property type="entry name" value="Response_reg"/>
    <property type="match status" value="1"/>
</dbReference>
<dbReference type="AlphaFoldDB" id="A0A1S2VQI6"/>
<protein>
    <recommendedName>
        <fullName evidence="3">Response regulatory domain-containing protein</fullName>
    </recommendedName>
</protein>
<evidence type="ECO:0000259" key="3">
    <source>
        <dbReference type="PROSITE" id="PS50110"/>
    </source>
</evidence>
<dbReference type="OrthoDB" id="962549at2"/>
<feature type="modified residue" description="4-aspartylphosphate" evidence="2">
    <location>
        <position position="55"/>
    </location>
</feature>
<proteinExistence type="predicted"/>
<evidence type="ECO:0000256" key="2">
    <source>
        <dbReference type="PROSITE-ProRule" id="PRU00169"/>
    </source>
</evidence>
<dbReference type="Gene3D" id="3.40.50.2300">
    <property type="match status" value="1"/>
</dbReference>